<organism evidence="2 3">
    <name type="scientific">Batrachochytrium salamandrivorans</name>
    <dbReference type="NCBI Taxonomy" id="1357716"/>
    <lineage>
        <taxon>Eukaryota</taxon>
        <taxon>Fungi</taxon>
        <taxon>Fungi incertae sedis</taxon>
        <taxon>Chytridiomycota</taxon>
        <taxon>Chytridiomycota incertae sedis</taxon>
        <taxon>Chytridiomycetes</taxon>
        <taxon>Rhizophydiales</taxon>
        <taxon>Rhizophydiales incertae sedis</taxon>
        <taxon>Batrachochytrium</taxon>
    </lineage>
</organism>
<evidence type="ECO:0000313" key="3">
    <source>
        <dbReference type="Proteomes" id="UP001648503"/>
    </source>
</evidence>
<protein>
    <submittedName>
        <fullName evidence="2">Uncharacterized protein</fullName>
    </submittedName>
</protein>
<accession>A0ABQ8F9F7</accession>
<evidence type="ECO:0000313" key="2">
    <source>
        <dbReference type="EMBL" id="KAH6594465.1"/>
    </source>
</evidence>
<proteinExistence type="predicted"/>
<reference evidence="2 3" key="1">
    <citation type="submission" date="2021-02" db="EMBL/GenBank/DDBJ databases">
        <title>Variation within the Batrachochytrium salamandrivorans European outbreak.</title>
        <authorList>
            <person name="Kelly M."/>
            <person name="Pasmans F."/>
            <person name="Shea T.P."/>
            <person name="Munoz J.F."/>
            <person name="Carranza S."/>
            <person name="Cuomo C.A."/>
            <person name="Martel A."/>
        </authorList>
    </citation>
    <scope>NUCLEOTIDE SEQUENCE [LARGE SCALE GENOMIC DNA]</scope>
    <source>
        <strain evidence="2 3">AMFP18/2</strain>
    </source>
</reference>
<evidence type="ECO:0000256" key="1">
    <source>
        <dbReference type="SAM" id="SignalP"/>
    </source>
</evidence>
<name>A0ABQ8F9F7_9FUNG</name>
<keyword evidence="3" id="KW-1185">Reference proteome</keyword>
<keyword evidence="1" id="KW-0732">Signal</keyword>
<gene>
    <name evidence="2" type="ORF">BASA50_006712</name>
</gene>
<feature type="signal peptide" evidence="1">
    <location>
        <begin position="1"/>
        <end position="18"/>
    </location>
</feature>
<dbReference type="EMBL" id="JAFCIX010000335">
    <property type="protein sequence ID" value="KAH6594465.1"/>
    <property type="molecule type" value="Genomic_DNA"/>
</dbReference>
<comment type="caution">
    <text evidence="2">The sequence shown here is derived from an EMBL/GenBank/DDBJ whole genome shotgun (WGS) entry which is preliminary data.</text>
</comment>
<dbReference type="Proteomes" id="UP001648503">
    <property type="component" value="Unassembled WGS sequence"/>
</dbReference>
<feature type="chain" id="PRO_5046574561" evidence="1">
    <location>
        <begin position="19"/>
        <end position="284"/>
    </location>
</feature>
<sequence>MQFLHLFSFVVVASYAAALPQPAGLSEQYSNNIDVDLASGLEARSYQPGSNFHKDSATLVSLKRRGNRGSGSSLSYVSAPQNLVFETNTPFGKAQFSARLLSSVIKEFGNGLGDAPENVKAAGAAVSGDTGDLLVQYVQRSLQAADSLNDWVKGAEQNLFTAIKSGLGDEEYFKVKPLLDDASKKLTADASDNRQQVTVALFNITRTFDLVKLEIDAVQAAFGRVFEDYEFYIKTLQPHLNKFASGQDINKYLSDGVESLVKFSLKQERLYFTVRNGIQDAPYN</sequence>